<dbReference type="PROSITE" id="PS50862">
    <property type="entry name" value="AA_TRNA_LIGASE_II"/>
    <property type="match status" value="1"/>
</dbReference>
<dbReference type="PANTHER" id="PTHR42918:SF5">
    <property type="entry name" value="LYSINE--TRNA LIGASE, MITOCHONDRIAL"/>
    <property type="match status" value="1"/>
</dbReference>
<accession>A0AAD9S4T1</accession>
<feature type="compositionally biased region" description="Basic and acidic residues" evidence="5">
    <location>
        <begin position="731"/>
        <end position="746"/>
    </location>
</feature>
<evidence type="ECO:0000256" key="5">
    <source>
        <dbReference type="SAM" id="MobiDB-lite"/>
    </source>
</evidence>
<proteinExistence type="predicted"/>
<evidence type="ECO:0000313" key="8">
    <source>
        <dbReference type="Proteomes" id="UP001265746"/>
    </source>
</evidence>
<dbReference type="EMBL" id="JAUJFL010000008">
    <property type="protein sequence ID" value="KAK2598299.1"/>
    <property type="molecule type" value="Genomic_DNA"/>
</dbReference>
<keyword evidence="3" id="KW-0067">ATP-binding</keyword>
<dbReference type="GO" id="GO:0000049">
    <property type="term" value="F:tRNA binding"/>
    <property type="evidence" value="ECO:0007669"/>
    <property type="project" value="TreeGrafter"/>
</dbReference>
<gene>
    <name evidence="7" type="ORF">N8I77_011722</name>
</gene>
<feature type="region of interest" description="Disordered" evidence="5">
    <location>
        <begin position="714"/>
        <end position="746"/>
    </location>
</feature>
<dbReference type="InterPro" id="IPR006195">
    <property type="entry name" value="aa-tRNA-synth_II"/>
</dbReference>
<dbReference type="Proteomes" id="UP001265746">
    <property type="component" value="Unassembled WGS sequence"/>
</dbReference>
<keyword evidence="4" id="KW-0030">Aminoacyl-tRNA synthetase</keyword>
<dbReference type="Gene3D" id="2.40.50.140">
    <property type="entry name" value="Nucleic acid-binding proteins"/>
    <property type="match status" value="1"/>
</dbReference>
<dbReference type="InterPro" id="IPR045864">
    <property type="entry name" value="aa-tRNA-synth_II/BPL/LPL"/>
</dbReference>
<dbReference type="Pfam" id="PF00152">
    <property type="entry name" value="tRNA-synt_2"/>
    <property type="match status" value="1"/>
</dbReference>
<dbReference type="SUPFAM" id="SSF55681">
    <property type="entry name" value="Class II aaRS and biotin synthetases"/>
    <property type="match status" value="1"/>
</dbReference>
<evidence type="ECO:0000256" key="4">
    <source>
        <dbReference type="ARBA" id="ARBA00023146"/>
    </source>
</evidence>
<protein>
    <recommendedName>
        <fullName evidence="6">Aminoacyl-transfer RNA synthetases class-II family profile domain-containing protein</fullName>
    </recommendedName>
</protein>
<evidence type="ECO:0000256" key="3">
    <source>
        <dbReference type="ARBA" id="ARBA00022840"/>
    </source>
</evidence>
<dbReference type="PRINTS" id="PR00982">
    <property type="entry name" value="TRNASYNTHLYS"/>
</dbReference>
<feature type="compositionally biased region" description="Low complexity" evidence="5">
    <location>
        <begin position="716"/>
        <end position="729"/>
    </location>
</feature>
<dbReference type="AlphaFoldDB" id="A0AAD9S4T1"/>
<dbReference type="InterPro" id="IPR018149">
    <property type="entry name" value="Lys-tRNA-synth_II_C"/>
</dbReference>
<comment type="caution">
    <text evidence="7">The sequence shown here is derived from an EMBL/GenBank/DDBJ whole genome shotgun (WGS) entry which is preliminary data.</text>
</comment>
<evidence type="ECO:0000256" key="1">
    <source>
        <dbReference type="ARBA" id="ARBA00022598"/>
    </source>
</evidence>
<dbReference type="GO" id="GO:0004824">
    <property type="term" value="F:lysine-tRNA ligase activity"/>
    <property type="evidence" value="ECO:0007669"/>
    <property type="project" value="InterPro"/>
</dbReference>
<dbReference type="GO" id="GO:0005739">
    <property type="term" value="C:mitochondrion"/>
    <property type="evidence" value="ECO:0007669"/>
    <property type="project" value="TreeGrafter"/>
</dbReference>
<feature type="region of interest" description="Disordered" evidence="5">
    <location>
        <begin position="624"/>
        <end position="657"/>
    </location>
</feature>
<organism evidence="7 8">
    <name type="scientific">Phomopsis amygdali</name>
    <name type="common">Fusicoccum amygdali</name>
    <dbReference type="NCBI Taxonomy" id="1214568"/>
    <lineage>
        <taxon>Eukaryota</taxon>
        <taxon>Fungi</taxon>
        <taxon>Dikarya</taxon>
        <taxon>Ascomycota</taxon>
        <taxon>Pezizomycotina</taxon>
        <taxon>Sordariomycetes</taxon>
        <taxon>Sordariomycetidae</taxon>
        <taxon>Diaporthales</taxon>
        <taxon>Diaporthaceae</taxon>
        <taxon>Diaporthe</taxon>
    </lineage>
</organism>
<feature type="domain" description="Aminoacyl-transfer RNA synthetases class-II family profile" evidence="6">
    <location>
        <begin position="266"/>
        <end position="612"/>
    </location>
</feature>
<keyword evidence="1" id="KW-0436">Ligase</keyword>
<reference evidence="7" key="1">
    <citation type="submission" date="2023-06" db="EMBL/GenBank/DDBJ databases">
        <authorList>
            <person name="Noh H."/>
        </authorList>
    </citation>
    <scope>NUCLEOTIDE SEQUENCE</scope>
    <source>
        <strain evidence="7">DUCC20226</strain>
    </source>
</reference>
<keyword evidence="2" id="KW-0547">Nucleotide-binding</keyword>
<dbReference type="SUPFAM" id="SSF50249">
    <property type="entry name" value="Nucleic acid-binding proteins"/>
    <property type="match status" value="1"/>
</dbReference>
<evidence type="ECO:0000313" key="7">
    <source>
        <dbReference type="EMBL" id="KAK2598299.1"/>
    </source>
</evidence>
<sequence length="757" mass="83250">MLPESALGRALTGQGPGPKMAPSLHFLRPYAFQPLAPASSPSGSAYIRFYELARRNIQVVCQRNSSTAPPNTIARIRTRTPYVKRDVEAYNPEDRGALTAARVKQLQMAHALLYPRLKRYAKPLTISNFRKEYEKKIKLPSETLGDIVTVGGRVSSISQLGNKLAFVKLVMDGAMVQGVLNINKMIDGTDMRHFTDLVRLIKRGDHISITGQPTRTQTKEFSIEAIHLPQIVSPGLAPLPYNLPEESRMNQRHLDLLVNKQAADTLRVRSCVIRHLRQWLETKLECIEVHTPILAANAGGAVARPFTTNATEFPEKQLALRIAPELWLKRLVVAGFDRIYEIGPAFRNEGIDSTHNPEFTMCEFYVSHINLEQVMQDTREMFSDLAAAVAKFRSDHNLETLQPPDPKLFAKEWQVVDFIPAINMELGSALPRLDNNPNAVQEIIKLLEARGKDWHKSLPPNPSLSKLLDRIAGAVLEPQSKGKPIFITKHPACMSPLAKTFTCPITKQFVSARAEVFFDGNELANMYEEENSPYVQRLKFVDQAKAKLAQQQNAAPGEQLLGDEDDEPAHFIDEQYVSVLESGLPPTAGWGCGVDRLVMMFTGAGRISEVLPFGNLRNVVGLASTGPQNQERKKEDGSGSDSGSILPDGAAGAAEAQISSREELEKTVQVGKETIFPTGEVVRNGSNAGKAGPSLVIERENTIYESVSDDVSAAQADGATATNNGDAAAQETDKPADANRQKRAADDALHYIMGNMP</sequence>
<dbReference type="PANTHER" id="PTHR42918">
    <property type="entry name" value="LYSYL-TRNA SYNTHETASE"/>
    <property type="match status" value="1"/>
</dbReference>
<evidence type="ECO:0000256" key="2">
    <source>
        <dbReference type="ARBA" id="ARBA00022741"/>
    </source>
</evidence>
<dbReference type="Gene3D" id="3.30.930.10">
    <property type="entry name" value="Bira Bifunctional Protein, Domain 2"/>
    <property type="match status" value="1"/>
</dbReference>
<dbReference type="InterPro" id="IPR012340">
    <property type="entry name" value="NA-bd_OB-fold"/>
</dbReference>
<evidence type="ECO:0000259" key="6">
    <source>
        <dbReference type="PROSITE" id="PS50862"/>
    </source>
</evidence>
<dbReference type="InterPro" id="IPR004364">
    <property type="entry name" value="Aa-tRNA-synt_II"/>
</dbReference>
<keyword evidence="8" id="KW-1185">Reference proteome</keyword>
<name>A0AAD9S4T1_PHOAM</name>
<dbReference type="GO" id="GO:0005524">
    <property type="term" value="F:ATP binding"/>
    <property type="evidence" value="ECO:0007669"/>
    <property type="project" value="UniProtKB-KW"/>
</dbReference>
<dbReference type="GO" id="GO:0070154">
    <property type="term" value="P:mitochondrial lysyl-tRNA aminoacylation"/>
    <property type="evidence" value="ECO:0007669"/>
    <property type="project" value="TreeGrafter"/>
</dbReference>